<evidence type="ECO:0000313" key="2">
    <source>
        <dbReference type="EMBL" id="GAA3532286.1"/>
    </source>
</evidence>
<feature type="compositionally biased region" description="Basic residues" evidence="1">
    <location>
        <begin position="111"/>
        <end position="122"/>
    </location>
</feature>
<gene>
    <name evidence="2" type="ORF">GCM10022295_12810</name>
</gene>
<dbReference type="InterPro" id="IPR036291">
    <property type="entry name" value="NAD(P)-bd_dom_sf"/>
</dbReference>
<evidence type="ECO:0000256" key="1">
    <source>
        <dbReference type="SAM" id="MobiDB-lite"/>
    </source>
</evidence>
<accession>A0ABP6VAZ1</accession>
<keyword evidence="3" id="KW-1185">Reference proteome</keyword>
<proteinExistence type="predicted"/>
<dbReference type="Gene3D" id="3.90.180.10">
    <property type="entry name" value="Medium-chain alcohol dehydrogenases, catalytic domain"/>
    <property type="match status" value="1"/>
</dbReference>
<feature type="region of interest" description="Disordered" evidence="1">
    <location>
        <begin position="95"/>
        <end position="137"/>
    </location>
</feature>
<dbReference type="Gene3D" id="3.40.50.720">
    <property type="entry name" value="NAD(P)-binding Rossmann-like Domain"/>
    <property type="match status" value="1"/>
</dbReference>
<dbReference type="Proteomes" id="UP001500707">
    <property type="component" value="Unassembled WGS sequence"/>
</dbReference>
<organism evidence="2 3">
    <name type="scientific">Streptomyces osmaniensis</name>
    <dbReference type="NCBI Taxonomy" id="593134"/>
    <lineage>
        <taxon>Bacteria</taxon>
        <taxon>Bacillati</taxon>
        <taxon>Actinomycetota</taxon>
        <taxon>Actinomycetes</taxon>
        <taxon>Kitasatosporales</taxon>
        <taxon>Streptomycetaceae</taxon>
        <taxon>Streptomyces</taxon>
    </lineage>
</organism>
<evidence type="ECO:0000313" key="3">
    <source>
        <dbReference type="Proteomes" id="UP001500707"/>
    </source>
</evidence>
<sequence>MKMPVAEDSELLPDLLTLSDVPRTGDHAARTAGVRRGDTAGDGAVVLSVVLSARLLGAEQIVLMGRHRTCTDRGRDFGATDVVAEHDGLAAAVSDGAAGDGGTRRSGAHCVQHKRLDRRGLRRVSAERHGPSRGPRP</sequence>
<name>A0ABP6VAZ1_9ACTN</name>
<protein>
    <submittedName>
        <fullName evidence="2">Uncharacterized protein</fullName>
    </submittedName>
</protein>
<dbReference type="SUPFAM" id="SSF51735">
    <property type="entry name" value="NAD(P)-binding Rossmann-fold domains"/>
    <property type="match status" value="1"/>
</dbReference>
<reference evidence="3" key="1">
    <citation type="journal article" date="2019" name="Int. J. Syst. Evol. Microbiol.">
        <title>The Global Catalogue of Microorganisms (GCM) 10K type strain sequencing project: providing services to taxonomists for standard genome sequencing and annotation.</title>
        <authorList>
            <consortium name="The Broad Institute Genomics Platform"/>
            <consortium name="The Broad Institute Genome Sequencing Center for Infectious Disease"/>
            <person name="Wu L."/>
            <person name="Ma J."/>
        </authorList>
    </citation>
    <scope>NUCLEOTIDE SEQUENCE [LARGE SCALE GENOMIC DNA]</scope>
    <source>
        <strain evidence="3">JCM 17656</strain>
    </source>
</reference>
<dbReference type="EMBL" id="BAABCE010000002">
    <property type="protein sequence ID" value="GAA3532286.1"/>
    <property type="molecule type" value="Genomic_DNA"/>
</dbReference>
<comment type="caution">
    <text evidence="2">The sequence shown here is derived from an EMBL/GenBank/DDBJ whole genome shotgun (WGS) entry which is preliminary data.</text>
</comment>